<dbReference type="EMBL" id="WOWP01000001">
    <property type="protein sequence ID" value="MUV02263.1"/>
    <property type="molecule type" value="Genomic_DNA"/>
</dbReference>
<feature type="transmembrane region" description="Helical" evidence="1">
    <location>
        <begin position="59"/>
        <end position="85"/>
    </location>
</feature>
<evidence type="ECO:0000313" key="2">
    <source>
        <dbReference type="EMBL" id="MUV02263.1"/>
    </source>
</evidence>
<proteinExistence type="predicted"/>
<keyword evidence="1" id="KW-1133">Transmembrane helix</keyword>
<dbReference type="Proteomes" id="UP000433945">
    <property type="component" value="Unassembled WGS sequence"/>
</dbReference>
<keyword evidence="1" id="KW-0812">Transmembrane</keyword>
<evidence type="ECO:0000313" key="3">
    <source>
        <dbReference type="Proteomes" id="UP000433945"/>
    </source>
</evidence>
<gene>
    <name evidence="2" type="ORF">GN157_00935</name>
</gene>
<dbReference type="AlphaFoldDB" id="A0A6N8H8M1"/>
<keyword evidence="3" id="KW-1185">Reference proteome</keyword>
<name>A0A6N8H8M1_9FLAO</name>
<feature type="transmembrane region" description="Helical" evidence="1">
    <location>
        <begin position="24"/>
        <end position="47"/>
    </location>
</feature>
<accession>A0A6N8H8M1</accession>
<sequence>MPFISVAIIMNMKLTVISINDISLLWLALLFCITDIIGLCAVIKLVMNNGTAMVNVIAAVFLQSSHISCTASSTWFVLAVCMTYGL</sequence>
<reference evidence="2 3" key="1">
    <citation type="submission" date="2019-12" db="EMBL/GenBank/DDBJ databases">
        <authorList>
            <person name="Sun J.-Q."/>
        </authorList>
    </citation>
    <scope>NUCLEOTIDE SEQUENCE [LARGE SCALE GENOMIC DNA]</scope>
    <source>
        <strain evidence="2 3">JCM 17928</strain>
    </source>
</reference>
<evidence type="ECO:0000256" key="1">
    <source>
        <dbReference type="SAM" id="Phobius"/>
    </source>
</evidence>
<keyword evidence="1" id="KW-0472">Membrane</keyword>
<organism evidence="2 3">
    <name type="scientific">Flavobacterium rakeshii</name>
    <dbReference type="NCBI Taxonomy" id="1038845"/>
    <lineage>
        <taxon>Bacteria</taxon>
        <taxon>Pseudomonadati</taxon>
        <taxon>Bacteroidota</taxon>
        <taxon>Flavobacteriia</taxon>
        <taxon>Flavobacteriales</taxon>
        <taxon>Flavobacteriaceae</taxon>
        <taxon>Flavobacterium</taxon>
    </lineage>
</organism>
<protein>
    <submittedName>
        <fullName evidence="2">Uncharacterized protein</fullName>
    </submittedName>
</protein>
<comment type="caution">
    <text evidence="2">The sequence shown here is derived from an EMBL/GenBank/DDBJ whole genome shotgun (WGS) entry which is preliminary data.</text>
</comment>